<sequence>MAPRLLKIILPESHGAVALDVLAEQGTTDFWQEESLGENHVVSVLVDSGQSEPLMDRFEKAFSTIPGFRLILIPVEAAIPRVETSAEPQPGETAEPETIGSTRISRAELYEDIVDSTRLSGFYIAMVLLSTVVAAIGLLKNNVAVIIGAMVIAPFLGPNVALALSTCLADYDLGKNGLKTLVAGVSAAFLLALAMGFLLAVDPGIGEIASRTRASISDIVLAMASGAAGVLAFTTGVSATLIGVMVAVALLPPLTVSGLLLGAGHLNDSFFAFLLFMTNIICINLSGIITFLVRGISPRTWWEADRAKKYTRKALLTWSVTLCLLTVLILLWKTG</sequence>
<keyword evidence="3" id="KW-1185">Reference proteome</keyword>
<feature type="transmembrane region" description="Helical" evidence="1">
    <location>
        <begin position="270"/>
        <end position="293"/>
    </location>
</feature>
<dbReference type="InterPro" id="IPR005240">
    <property type="entry name" value="DUF389"/>
</dbReference>
<accession>A0A5K7YXP4</accession>
<dbReference type="OrthoDB" id="9790659at2"/>
<proteinExistence type="predicted"/>
<dbReference type="PANTHER" id="PTHR20992:SF9">
    <property type="entry name" value="AT15442P-RELATED"/>
    <property type="match status" value="1"/>
</dbReference>
<evidence type="ECO:0000313" key="3">
    <source>
        <dbReference type="Proteomes" id="UP000427906"/>
    </source>
</evidence>
<dbReference type="NCBIfam" id="TIGR00341">
    <property type="entry name" value="TIGR00341 family protein"/>
    <property type="match status" value="1"/>
</dbReference>
<keyword evidence="1" id="KW-0472">Membrane</keyword>
<dbReference type="EMBL" id="AP021874">
    <property type="protein sequence ID" value="BBO71861.1"/>
    <property type="molecule type" value="Genomic_DNA"/>
</dbReference>
<feature type="transmembrane region" description="Helical" evidence="1">
    <location>
        <begin position="314"/>
        <end position="332"/>
    </location>
</feature>
<feature type="transmembrane region" description="Helical" evidence="1">
    <location>
        <begin position="181"/>
        <end position="201"/>
    </location>
</feature>
<feature type="transmembrane region" description="Helical" evidence="1">
    <location>
        <begin position="121"/>
        <end position="139"/>
    </location>
</feature>
<dbReference type="AlphaFoldDB" id="A0A5K7YXP4"/>
<evidence type="ECO:0000313" key="2">
    <source>
        <dbReference type="EMBL" id="BBO71861.1"/>
    </source>
</evidence>
<dbReference type="KEGG" id="dalk:DSCA_57910"/>
<feature type="transmembrane region" description="Helical" evidence="1">
    <location>
        <begin position="145"/>
        <end position="169"/>
    </location>
</feature>
<dbReference type="Pfam" id="PF04087">
    <property type="entry name" value="DUF389"/>
    <property type="match status" value="1"/>
</dbReference>
<organism evidence="2 3">
    <name type="scientific">Desulfosarcina alkanivorans</name>
    <dbReference type="NCBI Taxonomy" id="571177"/>
    <lineage>
        <taxon>Bacteria</taxon>
        <taxon>Pseudomonadati</taxon>
        <taxon>Thermodesulfobacteriota</taxon>
        <taxon>Desulfobacteria</taxon>
        <taxon>Desulfobacterales</taxon>
        <taxon>Desulfosarcinaceae</taxon>
        <taxon>Desulfosarcina</taxon>
    </lineage>
</organism>
<evidence type="ECO:0000256" key="1">
    <source>
        <dbReference type="SAM" id="Phobius"/>
    </source>
</evidence>
<dbReference type="PANTHER" id="PTHR20992">
    <property type="entry name" value="AT15442P-RELATED"/>
    <property type="match status" value="1"/>
</dbReference>
<dbReference type="RefSeq" id="WP_155319639.1">
    <property type="nucleotide sequence ID" value="NZ_AP021874.1"/>
</dbReference>
<keyword evidence="1" id="KW-1133">Transmembrane helix</keyword>
<dbReference type="Proteomes" id="UP000427906">
    <property type="component" value="Chromosome"/>
</dbReference>
<protein>
    <submittedName>
        <fullName evidence="2">DUF389 domain-containing protein</fullName>
    </submittedName>
</protein>
<reference evidence="2 3" key="1">
    <citation type="submission" date="2019-11" db="EMBL/GenBank/DDBJ databases">
        <title>Comparative genomics of hydrocarbon-degrading Desulfosarcina strains.</title>
        <authorList>
            <person name="Watanabe M."/>
            <person name="Kojima H."/>
            <person name="Fukui M."/>
        </authorList>
    </citation>
    <scope>NUCLEOTIDE SEQUENCE [LARGE SCALE GENOMIC DNA]</scope>
    <source>
        <strain evidence="2 3">PL12</strain>
    </source>
</reference>
<keyword evidence="1" id="KW-0812">Transmembrane</keyword>
<name>A0A5K7YXP4_9BACT</name>
<gene>
    <name evidence="2" type="ORF">DSCA_57910</name>
</gene>